<reference evidence="12" key="1">
    <citation type="journal article" date="2017" name="Nat. Commun.">
        <title>The asparagus genome sheds light on the origin and evolution of a young Y chromosome.</title>
        <authorList>
            <person name="Harkess A."/>
            <person name="Zhou J."/>
            <person name="Xu C."/>
            <person name="Bowers J.E."/>
            <person name="Van der Hulst R."/>
            <person name="Ayyampalayam S."/>
            <person name="Mercati F."/>
            <person name="Riccardi P."/>
            <person name="McKain M.R."/>
            <person name="Kakrana A."/>
            <person name="Tang H."/>
            <person name="Ray J."/>
            <person name="Groenendijk J."/>
            <person name="Arikit S."/>
            <person name="Mathioni S.M."/>
            <person name="Nakano M."/>
            <person name="Shan H."/>
            <person name="Telgmann-Rauber A."/>
            <person name="Kanno A."/>
            <person name="Yue Z."/>
            <person name="Chen H."/>
            <person name="Li W."/>
            <person name="Chen Y."/>
            <person name="Xu X."/>
            <person name="Zhang Y."/>
            <person name="Luo S."/>
            <person name="Chen H."/>
            <person name="Gao J."/>
            <person name="Mao Z."/>
            <person name="Pires J.C."/>
            <person name="Luo M."/>
            <person name="Kudrna D."/>
            <person name="Wing R.A."/>
            <person name="Meyers B.C."/>
            <person name="Yi K."/>
            <person name="Kong H."/>
            <person name="Lavrijsen P."/>
            <person name="Sunseri F."/>
            <person name="Falavigna A."/>
            <person name="Ye Y."/>
            <person name="Leebens-Mack J.H."/>
            <person name="Chen G."/>
        </authorList>
    </citation>
    <scope>NUCLEOTIDE SEQUENCE [LARGE SCALE GENOMIC DNA]</scope>
    <source>
        <strain evidence="12">cv. DH0086</strain>
    </source>
</reference>
<dbReference type="GO" id="GO:0016020">
    <property type="term" value="C:membrane"/>
    <property type="evidence" value="ECO:0007669"/>
    <property type="project" value="UniProtKB-SubCell"/>
</dbReference>
<proteinExistence type="inferred from homology"/>
<evidence type="ECO:0000256" key="2">
    <source>
        <dbReference type="ARBA" id="ARBA00007937"/>
    </source>
</evidence>
<dbReference type="PANTHER" id="PTHR15486">
    <property type="entry name" value="ANCIENT UBIQUITOUS PROTEIN"/>
    <property type="match status" value="1"/>
</dbReference>
<evidence type="ECO:0000256" key="3">
    <source>
        <dbReference type="ARBA" id="ARBA00022679"/>
    </source>
</evidence>
<evidence type="ECO:0000259" key="10">
    <source>
        <dbReference type="SMART" id="SM00563"/>
    </source>
</evidence>
<gene>
    <name evidence="11" type="ORF">A4U43_UnF7560</name>
</gene>
<evidence type="ECO:0000256" key="9">
    <source>
        <dbReference type="ARBA" id="ARBA00023264"/>
    </source>
</evidence>
<dbReference type="SMART" id="SM00563">
    <property type="entry name" value="PlsC"/>
    <property type="match status" value="1"/>
</dbReference>
<dbReference type="GO" id="GO:0016791">
    <property type="term" value="F:phosphatase activity"/>
    <property type="evidence" value="ECO:0007669"/>
    <property type="project" value="TreeGrafter"/>
</dbReference>
<evidence type="ECO:0000256" key="1">
    <source>
        <dbReference type="ARBA" id="ARBA00004141"/>
    </source>
</evidence>
<dbReference type="PANTHER" id="PTHR15486:SF49">
    <property type="entry name" value="GLYCEROL-3-PHOSPHATE 2-O-ACYLTRANSFERASE 6"/>
    <property type="match status" value="1"/>
</dbReference>
<keyword evidence="12" id="KW-1185">Reference proteome</keyword>
<dbReference type="Pfam" id="PF23270">
    <property type="entry name" value="HAD_RAM2_N"/>
    <property type="match status" value="1"/>
</dbReference>
<comment type="subcellular location">
    <subcellularLocation>
        <location evidence="1">Membrane</location>
        <topology evidence="1">Multi-pass membrane protein</topology>
    </subcellularLocation>
</comment>
<accession>A0A1R3L664</accession>
<dbReference type="InterPro" id="IPR056462">
    <property type="entry name" value="HAD_RAM2/GPAT1-8"/>
</dbReference>
<evidence type="ECO:0000256" key="7">
    <source>
        <dbReference type="ARBA" id="ARBA00023136"/>
    </source>
</evidence>
<dbReference type="AlphaFoldDB" id="A0A1R3L664"/>
<keyword evidence="8" id="KW-0594">Phospholipid biosynthesis</keyword>
<dbReference type="Gene3D" id="3.40.50.1000">
    <property type="entry name" value="HAD superfamily/HAD-like"/>
    <property type="match status" value="1"/>
</dbReference>
<keyword evidence="5" id="KW-1133">Transmembrane helix</keyword>
<organism evidence="11 12">
    <name type="scientific">Asparagus officinalis</name>
    <name type="common">Garden asparagus</name>
    <dbReference type="NCBI Taxonomy" id="4686"/>
    <lineage>
        <taxon>Eukaryota</taxon>
        <taxon>Viridiplantae</taxon>
        <taxon>Streptophyta</taxon>
        <taxon>Embryophyta</taxon>
        <taxon>Tracheophyta</taxon>
        <taxon>Spermatophyta</taxon>
        <taxon>Magnoliopsida</taxon>
        <taxon>Liliopsida</taxon>
        <taxon>Asparagales</taxon>
        <taxon>Asparagaceae</taxon>
        <taxon>Asparagoideae</taxon>
        <taxon>Asparagus</taxon>
    </lineage>
</organism>
<dbReference type="GO" id="GO:0090447">
    <property type="term" value="F:glycerol-3-phosphate 2-O-acyltransferase activity"/>
    <property type="evidence" value="ECO:0007669"/>
    <property type="project" value="TreeGrafter"/>
</dbReference>
<dbReference type="Gramene" id="ONK55100">
    <property type="protein sequence ID" value="ONK55100"/>
    <property type="gene ID" value="A4U43_UnF7560"/>
</dbReference>
<comment type="similarity">
    <text evidence="2">Belongs to the GPAT/DAPAT family.</text>
</comment>
<dbReference type="GO" id="GO:0010143">
    <property type="term" value="P:cutin biosynthetic process"/>
    <property type="evidence" value="ECO:0007669"/>
    <property type="project" value="UniProtKB-ARBA"/>
</dbReference>
<evidence type="ECO:0000256" key="8">
    <source>
        <dbReference type="ARBA" id="ARBA00023209"/>
    </source>
</evidence>
<dbReference type="EMBL" id="KV863779">
    <property type="protein sequence ID" value="ONK55100.1"/>
    <property type="molecule type" value="Genomic_DNA"/>
</dbReference>
<name>A0A1R3L664_ASPOF</name>
<dbReference type="FunFam" id="3.40.50.1000:FF:000134">
    <property type="entry name" value="Glycerol-3-phosphate 2-O-acyltransferase 6"/>
    <property type="match status" value="1"/>
</dbReference>
<evidence type="ECO:0000256" key="6">
    <source>
        <dbReference type="ARBA" id="ARBA00023098"/>
    </source>
</evidence>
<feature type="domain" description="Phospholipid/glycerol acyltransferase" evidence="10">
    <location>
        <begin position="30"/>
        <end position="173"/>
    </location>
</feature>
<keyword evidence="4" id="KW-0812">Transmembrane</keyword>
<dbReference type="SUPFAM" id="SSF69593">
    <property type="entry name" value="Glycerol-3-phosphate (1)-acyltransferase"/>
    <property type="match status" value="1"/>
</dbReference>
<evidence type="ECO:0000256" key="5">
    <source>
        <dbReference type="ARBA" id="ARBA00022989"/>
    </source>
</evidence>
<dbReference type="Proteomes" id="UP000243459">
    <property type="component" value="Unassembled WGS sequence"/>
</dbReference>
<evidence type="ECO:0000313" key="11">
    <source>
        <dbReference type="EMBL" id="ONK55100.1"/>
    </source>
</evidence>
<evidence type="ECO:0000256" key="4">
    <source>
        <dbReference type="ARBA" id="ARBA00022692"/>
    </source>
</evidence>
<evidence type="ECO:0000313" key="12">
    <source>
        <dbReference type="Proteomes" id="UP000243459"/>
    </source>
</evidence>
<keyword evidence="9" id="KW-1208">Phospholipid metabolism</keyword>
<dbReference type="OMA" id="PRIMCKQ"/>
<dbReference type="GO" id="GO:0008654">
    <property type="term" value="P:phospholipid biosynthetic process"/>
    <property type="evidence" value="ECO:0007669"/>
    <property type="project" value="UniProtKB-KW"/>
</dbReference>
<keyword evidence="3" id="KW-0808">Transferase</keyword>
<keyword evidence="7" id="KW-0472">Membrane</keyword>
<keyword evidence="6" id="KW-0443">Lipid metabolism</keyword>
<dbReference type="InterPro" id="IPR023214">
    <property type="entry name" value="HAD_sf"/>
</dbReference>
<protein>
    <recommendedName>
        <fullName evidence="10">Phospholipid/glycerol acyltransferase domain-containing protein</fullName>
    </recommendedName>
</protein>
<dbReference type="InterPro" id="IPR002123">
    <property type="entry name" value="Plipid/glycerol_acylTrfase"/>
</dbReference>
<sequence>MAARSVLPKFYAEDVHPEGWRVFSAFGKRYVVTANPRIMVEPFVKNFLGADKVLGTEIEVTRSGRATGFVREPGVLVGELKRKAVERELGGEMLPHVGVGDRETDRDFMSICKAVALSREREKDAANIKKLLEEGDLVICPEGTTCREPFLLRFSALFAELTDRIVPVAINTKQSMFYGTSARGWKLFDPYFVFMNPRPTYEITFLNQLPRELTCAGGKSPIEVANYIQRVLGGALGFECTNFTRKDKYAMLAGTDGVVPNKKKG</sequence>
<keyword evidence="8" id="KW-0444">Lipid biosynthesis</keyword>